<dbReference type="GO" id="GO:0009318">
    <property type="term" value="C:exodeoxyribonuclease VII complex"/>
    <property type="evidence" value="ECO:0007669"/>
    <property type="project" value="InterPro"/>
</dbReference>
<evidence type="ECO:0000256" key="1">
    <source>
        <dbReference type="ARBA" id="ARBA00022490"/>
    </source>
</evidence>
<keyword evidence="2" id="KW-0540">Nuclease</keyword>
<dbReference type="GO" id="GO:0006308">
    <property type="term" value="P:DNA catabolic process"/>
    <property type="evidence" value="ECO:0007669"/>
    <property type="project" value="InterPro"/>
</dbReference>
<proteinExistence type="predicted"/>
<accession>A0A383F602</accession>
<dbReference type="Pfam" id="PF02609">
    <property type="entry name" value="Exonuc_VII_S"/>
    <property type="match status" value="1"/>
</dbReference>
<dbReference type="GO" id="GO:0005829">
    <property type="term" value="C:cytosol"/>
    <property type="evidence" value="ECO:0007669"/>
    <property type="project" value="TreeGrafter"/>
</dbReference>
<name>A0A383F602_9ZZZZ</name>
<reference evidence="4" key="1">
    <citation type="submission" date="2018-05" db="EMBL/GenBank/DDBJ databases">
        <authorList>
            <person name="Lanie J.A."/>
            <person name="Ng W.-L."/>
            <person name="Kazmierczak K.M."/>
            <person name="Andrzejewski T.M."/>
            <person name="Davidsen T.M."/>
            <person name="Wayne K.J."/>
            <person name="Tettelin H."/>
            <person name="Glass J.I."/>
            <person name="Rusch D."/>
            <person name="Podicherti R."/>
            <person name="Tsui H.-C.T."/>
            <person name="Winkler M.E."/>
        </authorList>
    </citation>
    <scope>NUCLEOTIDE SEQUENCE</scope>
</reference>
<evidence type="ECO:0000313" key="4">
    <source>
        <dbReference type="EMBL" id="SVE63805.1"/>
    </source>
</evidence>
<evidence type="ECO:0000256" key="3">
    <source>
        <dbReference type="ARBA" id="ARBA00022801"/>
    </source>
</evidence>
<dbReference type="AlphaFoldDB" id="A0A383F602"/>
<dbReference type="InterPro" id="IPR037004">
    <property type="entry name" value="Exonuc_VII_ssu_sf"/>
</dbReference>
<evidence type="ECO:0000256" key="2">
    <source>
        <dbReference type="ARBA" id="ARBA00022722"/>
    </source>
</evidence>
<keyword evidence="3" id="KW-0378">Hydrolase</keyword>
<organism evidence="4">
    <name type="scientific">marine metagenome</name>
    <dbReference type="NCBI Taxonomy" id="408172"/>
    <lineage>
        <taxon>unclassified sequences</taxon>
        <taxon>metagenomes</taxon>
        <taxon>ecological metagenomes</taxon>
    </lineage>
</organism>
<dbReference type="PANTHER" id="PTHR34137">
    <property type="entry name" value="EXODEOXYRIBONUCLEASE 7 SMALL SUBUNIT"/>
    <property type="match status" value="1"/>
</dbReference>
<dbReference type="NCBIfam" id="TIGR01280">
    <property type="entry name" value="xseB"/>
    <property type="match status" value="1"/>
</dbReference>
<protein>
    <submittedName>
        <fullName evidence="4">Uncharacterized protein</fullName>
    </submittedName>
</protein>
<gene>
    <name evidence="4" type="ORF">METZ01_LOCUS516659</name>
</gene>
<sequence length="62" mass="7125">MENIVEELESGSPNLDKMLHLFEEGMKLTKQCRGELKEVEKRISTIVKEGDEFIEKSGIDRS</sequence>
<dbReference type="Gene3D" id="1.10.287.1040">
    <property type="entry name" value="Exonuclease VII, small subunit"/>
    <property type="match status" value="1"/>
</dbReference>
<dbReference type="EMBL" id="UINC01231322">
    <property type="protein sequence ID" value="SVE63805.1"/>
    <property type="molecule type" value="Genomic_DNA"/>
</dbReference>
<keyword evidence="1" id="KW-0963">Cytoplasm</keyword>
<dbReference type="SUPFAM" id="SSF116842">
    <property type="entry name" value="XseB-like"/>
    <property type="match status" value="1"/>
</dbReference>
<dbReference type="InterPro" id="IPR003761">
    <property type="entry name" value="Exonuc_VII_S"/>
</dbReference>
<dbReference type="PANTHER" id="PTHR34137:SF1">
    <property type="entry name" value="EXODEOXYRIBONUCLEASE 7 SMALL SUBUNIT"/>
    <property type="match status" value="1"/>
</dbReference>
<dbReference type="GO" id="GO:0008855">
    <property type="term" value="F:exodeoxyribonuclease VII activity"/>
    <property type="evidence" value="ECO:0007669"/>
    <property type="project" value="InterPro"/>
</dbReference>